<evidence type="ECO:0008006" key="3">
    <source>
        <dbReference type="Google" id="ProtNLM"/>
    </source>
</evidence>
<dbReference type="InterPro" id="IPR021312">
    <property type="entry name" value="DUF2889"/>
</dbReference>
<keyword evidence="2" id="KW-1185">Reference proteome</keyword>
<comment type="caution">
    <text evidence="1">The sequence shown here is derived from an EMBL/GenBank/DDBJ whole genome shotgun (WGS) entry which is preliminary data.</text>
</comment>
<name>V8GA89_9BURK</name>
<evidence type="ECO:0000313" key="2">
    <source>
        <dbReference type="Proteomes" id="UP000018766"/>
    </source>
</evidence>
<dbReference type="Pfam" id="PF11136">
    <property type="entry name" value="DUF2889"/>
    <property type="match status" value="1"/>
</dbReference>
<evidence type="ECO:0000313" key="1">
    <source>
        <dbReference type="EMBL" id="ETD72868.1"/>
    </source>
</evidence>
<dbReference type="Proteomes" id="UP000018766">
    <property type="component" value="Unassembled WGS sequence"/>
</dbReference>
<accession>V8GA89</accession>
<dbReference type="EMBL" id="AYSV01000010">
    <property type="protein sequence ID" value="ETD72868.1"/>
    <property type="molecule type" value="Genomic_DNA"/>
</dbReference>
<proteinExistence type="predicted"/>
<dbReference type="AlphaFoldDB" id="V8GA89"/>
<gene>
    <name evidence="1" type="ORF">V757_01670</name>
</gene>
<protein>
    <recommendedName>
        <fullName evidence="3">DUF2889 domain-containing protein</fullName>
    </recommendedName>
</protein>
<dbReference type="OrthoDB" id="6862397at2"/>
<sequence>MSNVSRTPVHHRKIDIHSFLREDGLWDLEATLVDVKAYDFTKANNTVMKAGDAVHDMTICITVTEDGEVVAAKASYAAAPYAEVCFSIQEAYQQLVGLHLLKGFRQKVKERFAKTQGCTHMSELTILLPTVFVQSLSKKRNQRNEDLGKRPFQLEGCHALRLDSDAVKEFYPKWYSSHSNDLMNELQ</sequence>
<dbReference type="RefSeq" id="WP_023949201.1">
    <property type="nucleotide sequence ID" value="NZ_AYSV01000010.1"/>
</dbReference>
<dbReference type="PATRIC" id="fig|1414851.3.peg.361"/>
<reference evidence="1 2" key="1">
    <citation type="submission" date="2013-11" db="EMBL/GenBank/DDBJ databases">
        <title>Genomic analysis of Pelistega sp. HM-7.</title>
        <authorList>
            <person name="Kumbhare S.V."/>
            <person name="Shetty S.A."/>
            <person name="Sharma O."/>
            <person name="Dhotre D.P."/>
        </authorList>
    </citation>
    <scope>NUCLEOTIDE SEQUENCE [LARGE SCALE GENOMIC DNA]</scope>
    <source>
        <strain evidence="1 2">HM-7</strain>
    </source>
</reference>
<organism evidence="1 2">
    <name type="scientific">Pelistega indica</name>
    <dbReference type="NCBI Taxonomy" id="1414851"/>
    <lineage>
        <taxon>Bacteria</taxon>
        <taxon>Pseudomonadati</taxon>
        <taxon>Pseudomonadota</taxon>
        <taxon>Betaproteobacteria</taxon>
        <taxon>Burkholderiales</taxon>
        <taxon>Alcaligenaceae</taxon>
        <taxon>Pelistega</taxon>
    </lineage>
</organism>